<evidence type="ECO:0000313" key="3">
    <source>
        <dbReference type="Proteomes" id="UP000483802"/>
    </source>
</evidence>
<name>A0A6L6X254_9ACTN</name>
<organism evidence="2 3">
    <name type="scientific">Streptomyces typhae</name>
    <dbReference type="NCBI Taxonomy" id="2681492"/>
    <lineage>
        <taxon>Bacteria</taxon>
        <taxon>Bacillati</taxon>
        <taxon>Actinomycetota</taxon>
        <taxon>Actinomycetes</taxon>
        <taxon>Kitasatosporales</taxon>
        <taxon>Streptomycetaceae</taxon>
        <taxon>Streptomyces</taxon>
    </lineage>
</organism>
<dbReference type="EMBL" id="WPNZ01000013">
    <property type="protein sequence ID" value="MVO87767.1"/>
    <property type="molecule type" value="Genomic_DNA"/>
</dbReference>
<evidence type="ECO:0000256" key="1">
    <source>
        <dbReference type="SAM" id="MobiDB-lite"/>
    </source>
</evidence>
<feature type="region of interest" description="Disordered" evidence="1">
    <location>
        <begin position="1"/>
        <end position="46"/>
    </location>
</feature>
<reference evidence="2 3" key="1">
    <citation type="submission" date="2019-11" db="EMBL/GenBank/DDBJ databases">
        <title>Streptomyces typhae sp. nov., a novel endophytic actinomycete isolated from the root of cattail pollen (Typha angustifolia L.).</title>
        <authorList>
            <person name="Peng C."/>
        </authorList>
    </citation>
    <scope>NUCLEOTIDE SEQUENCE [LARGE SCALE GENOMIC DNA]</scope>
    <source>
        <strain evidence="3">p1417</strain>
    </source>
</reference>
<sequence>MRYDQQEAAVPNFSDLEVGSHHDGLDQAGRCCDQHVSRPPKARRTT</sequence>
<gene>
    <name evidence="2" type="ORF">GPA10_24150</name>
</gene>
<dbReference type="RefSeq" id="WP_157167304.1">
    <property type="nucleotide sequence ID" value="NZ_WPNZ01000013.1"/>
</dbReference>
<accession>A0A6L6X254</accession>
<dbReference type="AlphaFoldDB" id="A0A6L6X254"/>
<proteinExistence type="predicted"/>
<keyword evidence="3" id="KW-1185">Reference proteome</keyword>
<comment type="caution">
    <text evidence="2">The sequence shown here is derived from an EMBL/GenBank/DDBJ whole genome shotgun (WGS) entry which is preliminary data.</text>
</comment>
<dbReference type="Proteomes" id="UP000483802">
    <property type="component" value="Unassembled WGS sequence"/>
</dbReference>
<protein>
    <submittedName>
        <fullName evidence="2">Uncharacterized protein</fullName>
    </submittedName>
</protein>
<evidence type="ECO:0000313" key="2">
    <source>
        <dbReference type="EMBL" id="MVO87767.1"/>
    </source>
</evidence>